<dbReference type="AlphaFoldDB" id="A0A415D4Y9"/>
<evidence type="ECO:0000313" key="1">
    <source>
        <dbReference type="EMBL" id="RHJ61220.1"/>
    </source>
</evidence>
<sequence length="747" mass="84565">MYQTSQEYKDLMKRPVRNQSFMKVQLGLINQDAQQSAELQDQEKYNGFSDPTSLYSQHTVKRYATYEKNMFRADGGMYFLPRSENDYSKDGITSKNLFAGTFSVKFVFGCGKSDIKGLTIRFGENYPTKFTIMTDSGEVNQYNNANATFETDSVFENTESIELSIIEMRFPNNRVRIDYIQFGLGLEYDNEWIKEASSTTSLSAINDDLPQSEFSITLNNDNQIFNVDNPASEINFLESGQKINVLMGYKLDSGSVEWMQMHSLYVHEWSADDEQATIKAVDVLQFMSDEYHKGEYYTDGISLYDLAEQVFADAGITPDEYDIDTYLKKVKVHNPLPNVTHKEALQIIANAGRCVLDYDRYGRIRIHSLFIPECETSSNGTTYYSDVSSVDVQNEKDVFATYEKNGWKADGKSLFLKRVGVLNSGYVSAAISKDDGTFTQNPVITRTLEAKYKSYGLFIEFGNILPKKFIIRTYADNVLNDTLVISSGIVQEFEIQYDFKEYDKMEIEFTEMPSNSRVHVNYISIGSETAYKIEYDDLYSTPIGTQLDKVKNIKVARYLYSKGNTLDELVSETFTYDGNSSIYYVSEPSYGYVASIQNGKSGQSASIVSSGAYYVEIALSGVSVGAEVSISVRGYKYNISTAYTVQSVNNRGNDKEWNNPLISDLEHSRELAEWVGDYYSSGIEYELDYRGEPAIDCGDTIRQENKYDSSLQAVVEESQISYDAGALSGGLRTRRKGNVERAKNRLV</sequence>
<reference evidence="1 2" key="1">
    <citation type="submission" date="2018-08" db="EMBL/GenBank/DDBJ databases">
        <title>A genome reference for cultivated species of the human gut microbiota.</title>
        <authorList>
            <person name="Zou Y."/>
            <person name="Xue W."/>
            <person name="Luo G."/>
        </authorList>
    </citation>
    <scope>NUCLEOTIDE SEQUENCE [LARGE SCALE GENOMIC DNA]</scope>
    <source>
        <strain evidence="1 2">AM09-9</strain>
    </source>
</reference>
<comment type="caution">
    <text evidence="1">The sequence shown here is derived from an EMBL/GenBank/DDBJ whole genome shotgun (WGS) entry which is preliminary data.</text>
</comment>
<dbReference type="RefSeq" id="WP_118279064.1">
    <property type="nucleotide sequence ID" value="NZ_JAQDJO010000018.1"/>
</dbReference>
<protein>
    <submittedName>
        <fullName evidence="1">Uncharacterized protein</fullName>
    </submittedName>
</protein>
<organism evidence="1 2">
    <name type="scientific">[Ruminococcus] lactaris</name>
    <dbReference type="NCBI Taxonomy" id="46228"/>
    <lineage>
        <taxon>Bacteria</taxon>
        <taxon>Bacillati</taxon>
        <taxon>Bacillota</taxon>
        <taxon>Clostridia</taxon>
        <taxon>Lachnospirales</taxon>
        <taxon>Lachnospiraceae</taxon>
        <taxon>Mediterraneibacter</taxon>
    </lineage>
</organism>
<accession>A0A415D4Y9</accession>
<dbReference type="EMBL" id="QRMI01000017">
    <property type="protein sequence ID" value="RHJ61220.1"/>
    <property type="molecule type" value="Genomic_DNA"/>
</dbReference>
<proteinExistence type="predicted"/>
<gene>
    <name evidence="1" type="ORF">DW116_07715</name>
</gene>
<name>A0A415D4Y9_9FIRM</name>
<dbReference type="Proteomes" id="UP000285832">
    <property type="component" value="Unassembled WGS sequence"/>
</dbReference>
<evidence type="ECO:0000313" key="2">
    <source>
        <dbReference type="Proteomes" id="UP000285832"/>
    </source>
</evidence>